<feature type="transmembrane region" description="Helical" evidence="1">
    <location>
        <begin position="457"/>
        <end position="486"/>
    </location>
</feature>
<feature type="transmembrane region" description="Helical" evidence="1">
    <location>
        <begin position="86"/>
        <end position="106"/>
    </location>
</feature>
<feature type="transmembrane region" description="Helical" evidence="1">
    <location>
        <begin position="307"/>
        <end position="329"/>
    </location>
</feature>
<feature type="transmembrane region" description="Helical" evidence="1">
    <location>
        <begin position="341"/>
        <end position="364"/>
    </location>
</feature>
<evidence type="ECO:0000256" key="1">
    <source>
        <dbReference type="SAM" id="Phobius"/>
    </source>
</evidence>
<accession>A0ABD4ZAG3</accession>
<keyword evidence="3" id="KW-1185">Reference proteome</keyword>
<feature type="transmembrane region" description="Helical" evidence="1">
    <location>
        <begin position="523"/>
        <end position="547"/>
    </location>
</feature>
<sequence>MSIVWVPIIILFIFDRLMKINYDISDVVVATAIAIGIDITTTLTSGMYITFGFLKYVSSRLKPFGFNIIVPKHLFAYNGFLDVEAMPTYISLAVISLGGAFIAYAMRTHFLDKERLKYPIAVAAATITQTLKNIKIGKGFFLTFLLLGFALQMTYFATGLSIDYTPITSMLLPGAVFAVSFSPLLFALLMLLPLGSLRSFSIGSLLTYLLFIPMAVKLFGIQLLPSQSYDDMLFSVAPVILSYNVGFIVIFLLFYIIRYWSLLARGLSIVFKFNVERTAFATGLAYIIFLGVLSILFAITFMHGFNIAILLVVVTIVVFLHLILIIGNLRVVGESGTGSQALFPLVTIIMYIFGIRNVTLYAMLDPYTGIPMPQVAASTSMNLFRFARFNRANLINILKYFCLGVFVGSFITYIYGNLLVGVYGFNSSQMPLTRWIPTVVWMAAVYQGKLTSQSLNVIFLASLIAILVLIANKFVNILIFPFLVGITLPPDIGIQTLLAYVIKSIIVKFGVSLHEKVIIGSIIFMLGAALALIVNIVLTVMGVNIAWQ</sequence>
<name>A0ABD4ZAG3_9CREN</name>
<proteinExistence type="predicted"/>
<feature type="transmembrane region" description="Helical" evidence="1">
    <location>
        <begin position="236"/>
        <end position="257"/>
    </location>
</feature>
<evidence type="ECO:0000313" key="2">
    <source>
        <dbReference type="EMBL" id="MDK6029078.1"/>
    </source>
</evidence>
<feature type="transmembrane region" description="Helical" evidence="1">
    <location>
        <begin position="278"/>
        <end position="301"/>
    </location>
</feature>
<feature type="transmembrane region" description="Helical" evidence="1">
    <location>
        <begin position="492"/>
        <end position="511"/>
    </location>
</feature>
<reference evidence="2 3" key="1">
    <citation type="submission" date="2023-05" db="EMBL/GenBank/DDBJ databases">
        <title>A new hyperthermophilic archaea 'Ignisphaera cupida' sp. nov. and description of the family 'Ignisphaeraceae' fam. nov.</title>
        <authorList>
            <person name="Podosokorskaya O.A."/>
            <person name="Elcheninov A.G."/>
            <person name="Klukina A."/>
            <person name="Merkel A.Y."/>
        </authorList>
    </citation>
    <scope>NUCLEOTIDE SEQUENCE [LARGE SCALE GENOMIC DNA]</scope>
    <source>
        <strain evidence="2 3">4213-co</strain>
    </source>
</reference>
<keyword evidence="1" id="KW-0472">Membrane</keyword>
<keyword evidence="1" id="KW-0812">Transmembrane</keyword>
<comment type="caution">
    <text evidence="2">The sequence shown here is derived from an EMBL/GenBank/DDBJ whole genome shotgun (WGS) entry which is preliminary data.</text>
</comment>
<feature type="transmembrane region" description="Helical" evidence="1">
    <location>
        <begin position="205"/>
        <end position="224"/>
    </location>
</feature>
<keyword evidence="1" id="KW-1133">Transmembrane helix</keyword>
<dbReference type="Proteomes" id="UP001529235">
    <property type="component" value="Unassembled WGS sequence"/>
</dbReference>
<gene>
    <name evidence="2" type="ORF">QPL79_06850</name>
</gene>
<dbReference type="AlphaFoldDB" id="A0ABD4ZAG3"/>
<feature type="transmembrane region" description="Helical" evidence="1">
    <location>
        <begin position="170"/>
        <end position="193"/>
    </location>
</feature>
<feature type="transmembrane region" description="Helical" evidence="1">
    <location>
        <begin position="29"/>
        <end position="51"/>
    </location>
</feature>
<protein>
    <submittedName>
        <fullName evidence="2">Uncharacterized protein</fullName>
    </submittedName>
</protein>
<dbReference type="EMBL" id="JASNVW010000004">
    <property type="protein sequence ID" value="MDK6029078.1"/>
    <property type="molecule type" value="Genomic_DNA"/>
</dbReference>
<evidence type="ECO:0000313" key="3">
    <source>
        <dbReference type="Proteomes" id="UP001529235"/>
    </source>
</evidence>
<feature type="transmembrane region" description="Helical" evidence="1">
    <location>
        <begin position="400"/>
        <end position="420"/>
    </location>
</feature>
<feature type="transmembrane region" description="Helical" evidence="1">
    <location>
        <begin position="139"/>
        <end position="158"/>
    </location>
</feature>
<dbReference type="RefSeq" id="WP_285274065.1">
    <property type="nucleotide sequence ID" value="NZ_JASNVW010000004.1"/>
</dbReference>
<organism evidence="2 3">
    <name type="scientific">Ignisphaera cupida</name>
    <dbReference type="NCBI Taxonomy" id="3050454"/>
    <lineage>
        <taxon>Archaea</taxon>
        <taxon>Thermoproteota</taxon>
        <taxon>Thermoprotei</taxon>
        <taxon>Desulfurococcales</taxon>
        <taxon>Desulfurococcaceae</taxon>
        <taxon>Ignisphaera</taxon>
    </lineage>
</organism>